<keyword evidence="2" id="KW-0677">Repeat</keyword>
<dbReference type="InterPro" id="IPR032675">
    <property type="entry name" value="LRR_dom_sf"/>
</dbReference>
<dbReference type="InterPro" id="IPR002182">
    <property type="entry name" value="NB-ARC"/>
</dbReference>
<dbReference type="GO" id="GO:0051707">
    <property type="term" value="P:response to other organism"/>
    <property type="evidence" value="ECO:0007669"/>
    <property type="project" value="UniProtKB-ARBA"/>
</dbReference>
<dbReference type="Gene3D" id="1.20.5.4130">
    <property type="match status" value="1"/>
</dbReference>
<evidence type="ECO:0000256" key="2">
    <source>
        <dbReference type="ARBA" id="ARBA00022737"/>
    </source>
</evidence>
<dbReference type="InterPro" id="IPR042197">
    <property type="entry name" value="Apaf_helical"/>
</dbReference>
<keyword evidence="4" id="KW-0812">Transmembrane</keyword>
<feature type="domain" description="NB-ARC" evidence="5">
    <location>
        <begin position="154"/>
        <end position="320"/>
    </location>
</feature>
<evidence type="ECO:0000259" key="5">
    <source>
        <dbReference type="Pfam" id="PF00931"/>
    </source>
</evidence>
<dbReference type="SUPFAM" id="SSF52058">
    <property type="entry name" value="L domain-like"/>
    <property type="match status" value="1"/>
</dbReference>
<feature type="transmembrane region" description="Helical" evidence="4">
    <location>
        <begin position="914"/>
        <end position="933"/>
    </location>
</feature>
<dbReference type="PANTHER" id="PTHR23155:SF1152">
    <property type="entry name" value="AAA+ ATPASE DOMAIN-CONTAINING PROTEIN"/>
    <property type="match status" value="1"/>
</dbReference>
<dbReference type="InterPro" id="IPR055414">
    <property type="entry name" value="LRR_R13L4/SHOC2-like"/>
</dbReference>
<dbReference type="InterPro" id="IPR027417">
    <property type="entry name" value="P-loop_NTPase"/>
</dbReference>
<evidence type="ECO:0000313" key="7">
    <source>
        <dbReference type="EMBL" id="KAL1542535.1"/>
    </source>
</evidence>
<keyword evidence="1" id="KW-0433">Leucine-rich repeat</keyword>
<dbReference type="GO" id="GO:0006952">
    <property type="term" value="P:defense response"/>
    <property type="evidence" value="ECO:0007669"/>
    <property type="project" value="UniProtKB-KW"/>
</dbReference>
<dbReference type="InterPro" id="IPR044974">
    <property type="entry name" value="Disease_R_plants"/>
</dbReference>
<dbReference type="PRINTS" id="PR00364">
    <property type="entry name" value="DISEASERSIST"/>
</dbReference>
<gene>
    <name evidence="7" type="ORF">AAHA92_26617</name>
</gene>
<evidence type="ECO:0000256" key="3">
    <source>
        <dbReference type="ARBA" id="ARBA00022821"/>
    </source>
</evidence>
<evidence type="ECO:0000256" key="4">
    <source>
        <dbReference type="SAM" id="Phobius"/>
    </source>
</evidence>
<dbReference type="GO" id="GO:0005737">
    <property type="term" value="C:cytoplasm"/>
    <property type="evidence" value="ECO:0007669"/>
    <property type="project" value="UniProtKB-SubCell"/>
</dbReference>
<evidence type="ECO:0000313" key="8">
    <source>
        <dbReference type="Proteomes" id="UP001567538"/>
    </source>
</evidence>
<name>A0ABD1GEH8_SALDI</name>
<proteinExistence type="predicted"/>
<dbReference type="Gene3D" id="3.40.50.300">
    <property type="entry name" value="P-loop containing nucleotide triphosphate hydrolases"/>
    <property type="match status" value="1"/>
</dbReference>
<keyword evidence="4" id="KW-1133">Transmembrane helix</keyword>
<keyword evidence="4" id="KW-0472">Membrane</keyword>
<dbReference type="AlphaFoldDB" id="A0ABD1GEH8"/>
<evidence type="ECO:0000259" key="6">
    <source>
        <dbReference type="Pfam" id="PF23598"/>
    </source>
</evidence>
<reference evidence="7 8" key="1">
    <citation type="submission" date="2024-06" db="EMBL/GenBank/DDBJ databases">
        <title>A chromosome level genome sequence of Diviner's sage (Salvia divinorum).</title>
        <authorList>
            <person name="Ford S.A."/>
            <person name="Ro D.-K."/>
            <person name="Ness R.W."/>
            <person name="Phillips M.A."/>
        </authorList>
    </citation>
    <scope>NUCLEOTIDE SEQUENCE [LARGE SCALE GENOMIC DNA]</scope>
    <source>
        <strain evidence="7">SAF-2024a</strain>
        <tissue evidence="7">Leaf</tissue>
    </source>
</reference>
<dbReference type="EMBL" id="JBEAFC010000009">
    <property type="protein sequence ID" value="KAL1542535.1"/>
    <property type="molecule type" value="Genomic_DNA"/>
</dbReference>
<sequence>MTAYGALISLQNTVHQIIHSSHIILAKNSLYLMQRAYEELQPFQEILESLDDTSKRRSRKKVSVLDKRIKEKLRGFEDWLEYVVSQQILAQLETPARNVFSIDLQCLYDDVRALFRMRKVMEKEYVYELRNMVEDEGPISSFGGTKSKMMGLHDQLEQVKNDLDDSFDKKLVVCALVGMGGVGKTTLANEIFEDPWILSRYERRAWVTVSRKPQKIGELLRGIVAQLIEGDKEMDDREIILELEGKKCLIVLDDVWETKILSSLISSLPSVGNILILVTARERDVIENITSERSGLTITVVRFLNEEESKDLLCHKVFGDEICPSRLDKAATKIAKKCEGLPLVIVTVADILSKSHIKDPNYWDDVAEGRNSVFTDAYDQISKVLFPSYDYLPQYLKMPFLFMGVCSPHNDLPPSKLISMFSSEGWFLHANEIRSFEVSVWHCLEKLRFNKNLLLLNRKSISRHAKTEGRKYKSCRLHSAWWQLCRREGRKSKFYHVLSRLSDASKTYVKGQRCLCLQNNILFGFKGFRKSVRLNCASTTRSLLFFGPYHQYPTPIDVGFRLLRELDALKLRFYTFPTEILTLVQLKFLALTCNGELPAAISKLFNLRVLIIHPHISITCFRAPSCIPIQIWNMEELEHIEILGKSLVAPRRFASLGKLSTLLGVNATSICNILDLSGRIPNIKKLAFQIELMPYDDHNDLLSRFSCISTLESLETLKCSTISPVAHHSYDTPATPSSLKLPCYLKKLHLSGTGFPWEYMDVIGSLPLLKVLKLHSYAFRGSQWEAQKDSFSTLEFLLIEDSDLVQWIPRNGSFPKLSCLSMKHCYKLVEIHWSSLSNLGKIELVDCNPLALNFSSQLEPSPCAHLDGTATSYFDETPVTVELRSHEGPMPRQWVDAPSEPVFIAEPEQSYTTFSTPLFMVSVILLLGCLLKLGMLT</sequence>
<dbReference type="Pfam" id="PF00931">
    <property type="entry name" value="NB-ARC"/>
    <property type="match status" value="1"/>
</dbReference>
<dbReference type="Gene3D" id="3.80.10.10">
    <property type="entry name" value="Ribonuclease Inhibitor"/>
    <property type="match status" value="1"/>
</dbReference>
<organism evidence="7 8">
    <name type="scientific">Salvia divinorum</name>
    <name type="common">Maria pastora</name>
    <name type="synonym">Diviner's sage</name>
    <dbReference type="NCBI Taxonomy" id="28513"/>
    <lineage>
        <taxon>Eukaryota</taxon>
        <taxon>Viridiplantae</taxon>
        <taxon>Streptophyta</taxon>
        <taxon>Embryophyta</taxon>
        <taxon>Tracheophyta</taxon>
        <taxon>Spermatophyta</taxon>
        <taxon>Magnoliopsida</taxon>
        <taxon>eudicotyledons</taxon>
        <taxon>Gunneridae</taxon>
        <taxon>Pentapetalae</taxon>
        <taxon>asterids</taxon>
        <taxon>lamiids</taxon>
        <taxon>Lamiales</taxon>
        <taxon>Lamiaceae</taxon>
        <taxon>Nepetoideae</taxon>
        <taxon>Mentheae</taxon>
        <taxon>Salviinae</taxon>
        <taxon>Salvia</taxon>
        <taxon>Salvia subgen. Calosphace</taxon>
    </lineage>
</organism>
<dbReference type="Gene3D" id="1.10.8.430">
    <property type="entry name" value="Helical domain of apoptotic protease-activating factors"/>
    <property type="match status" value="1"/>
</dbReference>
<evidence type="ECO:0000256" key="1">
    <source>
        <dbReference type="ARBA" id="ARBA00022614"/>
    </source>
</evidence>
<dbReference type="Pfam" id="PF23598">
    <property type="entry name" value="LRR_14"/>
    <property type="match status" value="1"/>
</dbReference>
<dbReference type="Proteomes" id="UP001567538">
    <property type="component" value="Unassembled WGS sequence"/>
</dbReference>
<keyword evidence="8" id="KW-1185">Reference proteome</keyword>
<feature type="domain" description="Disease resistance R13L4/SHOC-2-like LRR" evidence="6">
    <location>
        <begin position="541"/>
        <end position="840"/>
    </location>
</feature>
<dbReference type="PANTHER" id="PTHR23155">
    <property type="entry name" value="DISEASE RESISTANCE PROTEIN RP"/>
    <property type="match status" value="1"/>
</dbReference>
<protein>
    <submittedName>
        <fullName evidence="7">Late blight resistance protein R1A-10 isoform X1</fullName>
    </submittedName>
</protein>
<dbReference type="SUPFAM" id="SSF52540">
    <property type="entry name" value="P-loop containing nucleoside triphosphate hydrolases"/>
    <property type="match status" value="1"/>
</dbReference>
<keyword evidence="3" id="KW-0611">Plant defense</keyword>
<comment type="caution">
    <text evidence="7">The sequence shown here is derived from an EMBL/GenBank/DDBJ whole genome shotgun (WGS) entry which is preliminary data.</text>
</comment>
<accession>A0ABD1GEH8</accession>